<keyword evidence="3" id="KW-0436">Ligase</keyword>
<feature type="domain" description="Carrier" evidence="11">
    <location>
        <begin position="2406"/>
        <end position="2484"/>
    </location>
</feature>
<evidence type="ECO:0000259" key="13">
    <source>
        <dbReference type="PROSITE" id="PS52019"/>
    </source>
</evidence>
<dbReference type="Pfam" id="PF00501">
    <property type="entry name" value="AMP-binding"/>
    <property type="match status" value="1"/>
</dbReference>
<dbReference type="InterPro" id="IPR016039">
    <property type="entry name" value="Thiolase-like"/>
</dbReference>
<feature type="domain" description="Carrier" evidence="11">
    <location>
        <begin position="3550"/>
        <end position="3629"/>
    </location>
</feature>
<dbReference type="InterPro" id="IPR009081">
    <property type="entry name" value="PP-bd_ACP"/>
</dbReference>
<dbReference type="GO" id="GO:0009403">
    <property type="term" value="P:toxin biosynthetic process"/>
    <property type="evidence" value="ECO:0007669"/>
    <property type="project" value="UniProtKB-ARBA"/>
</dbReference>
<dbReference type="InterPro" id="IPR016035">
    <property type="entry name" value="Acyl_Trfase/lysoPLipase"/>
</dbReference>
<evidence type="ECO:0000256" key="3">
    <source>
        <dbReference type="ARBA" id="ARBA00022598"/>
    </source>
</evidence>
<dbReference type="GO" id="GO:1901336">
    <property type="term" value="P:lactone biosynthetic process"/>
    <property type="evidence" value="ECO:0007669"/>
    <property type="project" value="UniProtKB-ARBA"/>
</dbReference>
<reference evidence="14 15" key="1">
    <citation type="journal article" date="2015" name="Mol. Plant Microbe Interact.">
        <title>Genome, transcriptome, and functional analyses of Penicillium expansum provide new insights into secondary metabolism and pathogenicity.</title>
        <authorList>
            <person name="Ballester A.R."/>
            <person name="Marcet-Houben M."/>
            <person name="Levin E."/>
            <person name="Sela N."/>
            <person name="Selma-Lazaro C."/>
            <person name="Carmona L."/>
            <person name="Wisniewski M."/>
            <person name="Droby S."/>
            <person name="Gonzalez-Candelas L."/>
            <person name="Gabaldon T."/>
        </authorList>
    </citation>
    <scope>NUCLEOTIDE SEQUENCE [LARGE SCALE GENOMIC DNA]</scope>
    <source>
        <strain evidence="14 15">PHI-1</strain>
    </source>
</reference>
<evidence type="ECO:0000313" key="14">
    <source>
        <dbReference type="EMBL" id="KGO65245.1"/>
    </source>
</evidence>
<dbReference type="SUPFAM" id="SSF53901">
    <property type="entry name" value="Thiolase-like"/>
    <property type="match status" value="1"/>
</dbReference>
<dbReference type="GO" id="GO:0030639">
    <property type="term" value="P:polyketide biosynthetic process"/>
    <property type="evidence" value="ECO:0007669"/>
    <property type="project" value="UniProtKB-ARBA"/>
</dbReference>
<dbReference type="InterPro" id="IPR018201">
    <property type="entry name" value="Ketoacyl_synth_AS"/>
</dbReference>
<dbReference type="HOGENOM" id="CLU_000022_37_1_1"/>
<dbReference type="Pfam" id="PF08659">
    <property type="entry name" value="KR"/>
    <property type="match status" value="1"/>
</dbReference>
<dbReference type="Gene3D" id="3.30.559.30">
    <property type="entry name" value="Nonribosomal peptide synthetase, condensation domain"/>
    <property type="match status" value="1"/>
</dbReference>
<keyword evidence="14" id="KW-0378">Hydrolase</keyword>
<dbReference type="SUPFAM" id="SSF52151">
    <property type="entry name" value="FabD/lysophospholipase-like"/>
    <property type="match status" value="1"/>
</dbReference>
<keyword evidence="7" id="KW-0511">Multifunctional enzyme</keyword>
<evidence type="ECO:0000256" key="2">
    <source>
        <dbReference type="ARBA" id="ARBA00022553"/>
    </source>
</evidence>
<dbReference type="Gene3D" id="3.40.366.10">
    <property type="entry name" value="Malonyl-Coenzyme A Acyl Carrier Protein, domain 2"/>
    <property type="match status" value="1"/>
</dbReference>
<evidence type="ECO:0000256" key="10">
    <source>
        <dbReference type="SAM" id="MobiDB-lite"/>
    </source>
</evidence>
<dbReference type="GO" id="GO:0004312">
    <property type="term" value="F:fatty acid synthase activity"/>
    <property type="evidence" value="ECO:0007669"/>
    <property type="project" value="TreeGrafter"/>
</dbReference>
<keyword evidence="15" id="KW-1185">Reference proteome</keyword>
<evidence type="ECO:0000256" key="9">
    <source>
        <dbReference type="PROSITE-ProRule" id="PRU01363"/>
    </source>
</evidence>
<dbReference type="InterPro" id="IPR016036">
    <property type="entry name" value="Malonyl_transacylase_ACP-bd"/>
</dbReference>
<dbReference type="GO" id="GO:0032259">
    <property type="term" value="P:methylation"/>
    <property type="evidence" value="ECO:0007669"/>
    <property type="project" value="UniProtKB-KW"/>
</dbReference>
<feature type="compositionally biased region" description="Polar residues" evidence="10">
    <location>
        <begin position="2513"/>
        <end position="2526"/>
    </location>
</feature>
<dbReference type="SUPFAM" id="SSF47336">
    <property type="entry name" value="ACP-like"/>
    <property type="match status" value="2"/>
</dbReference>
<dbReference type="OMA" id="THRYPHA"/>
<evidence type="ECO:0000313" key="15">
    <source>
        <dbReference type="Proteomes" id="UP000030104"/>
    </source>
</evidence>
<dbReference type="InterPro" id="IPR057326">
    <property type="entry name" value="KR_dom"/>
</dbReference>
<keyword evidence="6" id="KW-0677">Repeat</keyword>
<dbReference type="Gene3D" id="3.40.50.150">
    <property type="entry name" value="Vaccinia Virus protein VP39"/>
    <property type="match status" value="1"/>
</dbReference>
<gene>
    <name evidence="14" type="ORF">PITC_072400</name>
</gene>
<dbReference type="InterPro" id="IPR029063">
    <property type="entry name" value="SAM-dependent_MTases_sf"/>
</dbReference>
<dbReference type="GO" id="GO:0004315">
    <property type="term" value="F:3-oxoacyl-[acyl-carrier-protein] synthase activity"/>
    <property type="evidence" value="ECO:0007669"/>
    <property type="project" value="InterPro"/>
</dbReference>
<dbReference type="Gene3D" id="1.10.1200.10">
    <property type="entry name" value="ACP-like"/>
    <property type="match status" value="2"/>
</dbReference>
<dbReference type="InterPro" id="IPR014030">
    <property type="entry name" value="Ketoacyl_synth_N"/>
</dbReference>
<dbReference type="PANTHER" id="PTHR43775:SF20">
    <property type="entry name" value="HYBRID PKS-NRPS SYNTHETASE APDA"/>
    <property type="match status" value="1"/>
</dbReference>
<dbReference type="GO" id="GO:0016787">
    <property type="term" value="F:hydrolase activity"/>
    <property type="evidence" value="ECO:0007669"/>
    <property type="project" value="UniProtKB-KW"/>
</dbReference>
<dbReference type="GO" id="GO:0016874">
    <property type="term" value="F:ligase activity"/>
    <property type="evidence" value="ECO:0007669"/>
    <property type="project" value="UniProtKB-KW"/>
</dbReference>
<dbReference type="PROSITE" id="PS00455">
    <property type="entry name" value="AMP_BINDING"/>
    <property type="match status" value="1"/>
</dbReference>
<protein>
    <submittedName>
        <fullName evidence="14">Acyl transferase/acyl hydrolase/lysophospholipase</fullName>
    </submittedName>
</protein>
<comment type="caution">
    <text evidence="14">The sequence shown here is derived from an EMBL/GenBank/DDBJ whole genome shotgun (WGS) entry which is preliminary data.</text>
</comment>
<dbReference type="Gene3D" id="3.10.129.110">
    <property type="entry name" value="Polyketide synthase dehydratase"/>
    <property type="match status" value="1"/>
</dbReference>
<dbReference type="CDD" id="cd00833">
    <property type="entry name" value="PKS"/>
    <property type="match status" value="1"/>
</dbReference>
<dbReference type="Pfam" id="PF00109">
    <property type="entry name" value="ketoacyl-synt"/>
    <property type="match status" value="2"/>
</dbReference>
<feature type="domain" description="PKS/mFAS DH" evidence="13">
    <location>
        <begin position="955"/>
        <end position="1262"/>
    </location>
</feature>
<evidence type="ECO:0000256" key="7">
    <source>
        <dbReference type="ARBA" id="ARBA00023268"/>
    </source>
</evidence>
<sequence length="3978" mass="436143">MADSLPEPIAIVGSACRFPGGADSPSSLWKLLRNPRDVSKKITQDRFDLRGFYHPDGAHHGTTNVQQSYLLEEDLWSFDATFFNISPNEADSIDPQQRLLLETVYEALEFGGLTIEGLNGSDTAVYVGNMAVDYHDILLRDLNSVPTYFATGTARSIMANRISYFFNWHGPSIMIDTACSSSLIALHQGVQSLRTGESRVAVACGAELMLGPGSYLLIESANERELIMSAEIYVAESKMNLLSPTGRSRMWDVDADGYARGDGVATVIMKRLSDAIADGDHIECLIRGTATNQDGRSTGLTVPSSEAQAALIQQTYARAGLDLNEPRDRPQFFEAHGTGTKVGDPREAAAIQLCFGKRDVLDDPLYVGSIKTIIGHTEGTAGLAGVIKGSLAIQHGEIPPNLLFGRLNPSIEPHYKGLHVPTKAKQWPTLPEGVPRRVSVNSFGFGGSNAHAILEQYLPPTSNSVKLQDVPSGPFIPFTFSAVSEPSLVAMLQDYSVFLKTQDGLNLSDLAWTLQYRRTQFPIKATFSASTTEGLSTKIDEKLAATKAASGSPLGLRSNPAKPRVLGVFTGQGAQWASMGAQLIRSSNFVRNRIRQLENSLATLPLSDRPNWSLEEELLAGPETSRLAQAELSQPLCTVIQILLVDLLRVAGITFEAVVGHSSGEIGAAYAAGFFSAQDAVRIAYYRGFHAHAAGDPTGQKGAMLAVGTSWEDAQDLIDLPFFRGRLQVAAHNSSASVTLSGNADAIVHAKKVFDEEKKFARLLKVDKAYHSHHMLPCGDAYIRSLRACGIHVNRDRDTSCTWYSSVSPGKAMDPTEELQDTYWKDNMTNAVLFAEAMKSASNDHLNIALEVGPHPALKGPATQNISEIRSALPYSGVLSRGINDVEAFSDALGFVWTQLGHGSIDFLSCERTLTGDASPRLLVNLPSYPWNRARTHRHESRISRKMRTIAEPVHELLGVLSPAGTDRDRRWTNLLKASEIPWLTGHQLQGQTVFPAAGYVAMAFEAAKSLAGERGMELLELNNLVIRKAIAFEDGGNFGVETLVTLTGITPSSRDASSPYQTAEFSCYACPNTGVDEMDLVANGEVKITYGIPSTIALSSSPLEVSNMSDIDADRFYSSLLELGYGYTGPFHGLLSPKRGFDQCSGLVSTYPYSDSDSALLVHPSMLDIAFQAALLAYSAPGDERLWSIHVPTSIRSIRINPLLCASPPASGTKLPICAVLHESGSVSIRGSADIFSEDGRDTLIQVDDLTMVPFAPATEANDRRLFSYTKWDLAGPDGNSIVRGERPTTDELQLAQLCERLSYYYLRKWKSEITNDEWTNGQPHHQALRNFMDHNISSVSSGRHPYIKKDWSKDTASDIKEILDSHPSSVDMKLISAVGENIPAVVRGQTTVLEHMLRDNMLDDFYKKGLGFAKYNSFLAQMMQQVTHRYPHTKILEIGAGTGGATKAVLEAIGNSFSSYTYTDVSAGFFENAANLFRAYSDKMIFKVLDVENAPVTQGFEAHSYDVIIASNVLHATRSMQKTLGNTRRLLKPGGYLMLLEATNNGPIRFSNIMGGLAGWWLGVEDGRKLAPTITPGAWHTALRKAGFSGVDTITPEIDGLAWPFSIIAAQAVNEQVDFLRRPLSSPASVYIDQLVILGGASLDTSRIGEEISELLGRFCGKITFLDDLPTEADLLSPMSTFINLVDLDYPIFKDLTEVRMNSLKRLFSLSKQVMWVTSGAQGNNPYHMASISFGRVISHEMPHVALNHLDVADLSENVSKAIAEYLLRQSALDEWDASGDTSHQLLWSREPEFYFEHGRWNVSRLLANSEQNERLNTSRRAVTKDVSISGSRVLVSQPAPGQKHTLLEDLLPVRPNDGNSLVKVNHSTLAALNVGLHSSLFLSFGSQVSTGETVFALSLANSSEIVPIVTVAAGLNSTFYQTLAVASELLAMSLVRKLPSKSDLLVHVSKADSSFAVALRRRAATKEIRTTFITLYQDADDKSWIRFNSGAPKYAIRKLLPAKITHFLDMTSLDGSSGIGKKVADALPSLCTSIDLSSLLGQKPRSLAEDHSSIRETLQDAVHSAQVDDLLQSDISGISLSELANTSIPRHSTSILDWASRDIVKVQVQPLPAERLFSSDKTYLLVGLTGQIGKSLCKWMVQNGAGCVCLTSRHPNVDTKWLESFKGTGAIVRFLSLDITDKSSLKSVVDEIRATCPPIGGVANGAMILHDTLFEEMSFNMMQEAISPKIDGSNNLDELFYHDNLDFFIMFSSLACLVGNPGQCNYAAACGYMTSLARQRRLRGVAGSAFDIGRVAGVGYVDRAGQVVVDQLRKYGYMAISEAELHQMFAETIRAGNPDFGAIPVVTTGIRTIRDDEEIKGPWFDNPLFSHCIVEVKGIDAKQDDKKTTLPVVDQVSAAVSMEDALEVLKECFSAKLRSILQISNETIDHGASLTELGIDSLVAVEVRSWFLKELKVDMPVLKLLGGGTLADICQQVLDKLPEKIRSNINNSPISSVTKQVKPSPDPKGATSSAASVNTPPTGTSSPDTQSVVDSSSSVPSEDALESQESSRSPSAPAERPLTFLKSEQISFSQSRFWFLSKFIDDTTTFNVAFYYKVTGNVRVDALERAVRVVGARHEGLRTCFVGDETNADLAYQNVIGQSTLQLEHRTIAHIGDVALEYSKLKAHVFDLARGDMMRVILLTLSPTEHYLLLNYHHILLDGFSYQVFLSDLEKAYTGSPLGAPPRQFPDFSRAQRNEYENGKMQDEIQFWRGVFPDAPPVLPLLPMARASSRMPMQHFNVHQVEARLQSDLTARVKSMAKLQRCTAFHFYLAAFKLMIFRFTDVNDLTIGIADANRNDSDVMGSIGFFLNLLTLRFRRQPDQSFANAIAEARSTTYAALGNSRIPFDVLLTELNVPRSSTHSPFFQAFFDYRPGSQDKHNWANSQFEVLEMHPGRTAYDITLDVTESTTGALVTIRAQTSLYDLTGAKILLNTYIHLLEVLTNNMSLSLNQVPLFGKKQLVPALAVGRGPSLVSDWPETLPRRIDEVAMHNQQAIALMDDTGRPISYADMISRIEAIGEALQKACIPHGSRILVFQQATSDWVCSMLAIMRIGCVYVPLDLRNPLPRLATVAEDCKPGAILTDSFMVHDAPQLNVSGAVIIDVSLVGLRASSPVPNISQADSVAAILYTSGSTGTPKSIIVKHSGLRNEIEGYTKTWNLGAERVLQQSAFTFNHSSDQIYTGLVNGGMVYIVPWSKRGDPLEITKIVQQHAITYTKATPSEYLLWMQYGGADNLRQASSWRFAFGGGEPLTAAVTRQFANLGLSNLRFFNSYGPTEISISSHKMEVSYRESPSDSRIPCGYSLPNYVTYVLDDQLQPVPTGMPGEIFIGGAGVSLGYLNNENLTQEQFLPNPYATPDDILKGWTRMYRTGDIGHLQEDGAMVFHSRIAGDAQVKIRGLRIELTDIESNIMSAANGALSDAVVTLHGGDSEFLVAHVVFNPSLHTEITDKEDFLKSVLSHLALPQYMIPVLAVPLDRLPLTNHSKVDRKAIKDLPLPHRTQISDDSELTETMLQLKRVWQNVLHNTELGFKITPSTSFFAVGGNSLLIIRLQSQIRDVFDVVVRLVDLLGANSLGEMARQIEESARVSLIDWEQETALPDLLPPASGMRKPTEAHQKVILVTGATGFLAKTILLQLVECENVKTIHCVAVREKHSESPRKLPVSSKIIAHSGDLSAQSLGLTEQEFRALSDEVDVILHMGAVRSFWDNYHILRPSNLYPTKELVKLAAPRLIPIHYVSTAGVFPRGETLLPRSASAYVPTLDGTDGYVASRWASEQVIERAATSLGLPTWVHRFVPSAQKALPGSNKQELDEFIRFVDISQRIPDFSDWEGHFHMIPADQAAQVLSSAVLNSHVHDHVSSTHFSHKESPITIDVAEMRACIEQHYGESSLQRMPGLRWLGLIKSLGFGYFLTSQDVTVKTNVGGVEGMGFESRR</sequence>
<dbReference type="GO" id="GO:0008168">
    <property type="term" value="F:methyltransferase activity"/>
    <property type="evidence" value="ECO:0007669"/>
    <property type="project" value="UniProtKB-KW"/>
</dbReference>
<dbReference type="InterPro" id="IPR036736">
    <property type="entry name" value="ACP-like_sf"/>
</dbReference>
<dbReference type="Gene3D" id="3.40.47.10">
    <property type="match status" value="1"/>
</dbReference>
<dbReference type="InterPro" id="IPR001242">
    <property type="entry name" value="Condensation_dom"/>
</dbReference>
<dbReference type="InterPro" id="IPR036291">
    <property type="entry name" value="NAD(P)-bd_dom_sf"/>
</dbReference>
<dbReference type="CDD" id="cd02440">
    <property type="entry name" value="AdoMet_MTases"/>
    <property type="match status" value="1"/>
</dbReference>
<organism evidence="14 15">
    <name type="scientific">Penicillium italicum</name>
    <name type="common">Blue mold</name>
    <dbReference type="NCBI Taxonomy" id="40296"/>
    <lineage>
        <taxon>Eukaryota</taxon>
        <taxon>Fungi</taxon>
        <taxon>Dikarya</taxon>
        <taxon>Ascomycota</taxon>
        <taxon>Pezizomycotina</taxon>
        <taxon>Eurotiomycetes</taxon>
        <taxon>Eurotiomycetidae</taxon>
        <taxon>Eurotiales</taxon>
        <taxon>Aspergillaceae</taxon>
        <taxon>Penicillium</taxon>
    </lineage>
</organism>
<dbReference type="STRING" id="40296.A0A0A2KLM0"/>
<dbReference type="SMART" id="SM00822">
    <property type="entry name" value="PKS_KR"/>
    <property type="match status" value="1"/>
</dbReference>
<dbReference type="PROSITE" id="PS00012">
    <property type="entry name" value="PHOSPHOPANTETHEINE"/>
    <property type="match status" value="1"/>
</dbReference>
<dbReference type="Pfam" id="PF16197">
    <property type="entry name" value="KAsynt_C_assoc"/>
    <property type="match status" value="1"/>
</dbReference>
<dbReference type="EMBL" id="JQGA01001515">
    <property type="protein sequence ID" value="KGO65245.1"/>
    <property type="molecule type" value="Genomic_DNA"/>
</dbReference>
<dbReference type="PhylomeDB" id="A0A0A2KLM0"/>
<dbReference type="SMART" id="SM00827">
    <property type="entry name" value="PKS_AT"/>
    <property type="match status" value="1"/>
</dbReference>
<dbReference type="Pfam" id="PF00550">
    <property type="entry name" value="PP-binding"/>
    <property type="match status" value="1"/>
</dbReference>
<dbReference type="Gene3D" id="3.30.559.10">
    <property type="entry name" value="Chloramphenicol acetyltransferase-like domain"/>
    <property type="match status" value="1"/>
</dbReference>
<dbReference type="Gene3D" id="3.40.50.12780">
    <property type="entry name" value="N-terminal domain of ligase-like"/>
    <property type="match status" value="1"/>
</dbReference>
<evidence type="ECO:0000256" key="8">
    <source>
        <dbReference type="ARBA" id="ARBA00029443"/>
    </source>
</evidence>
<dbReference type="InterPro" id="IPR020841">
    <property type="entry name" value="PKS_Beta-ketoAc_synthase_dom"/>
</dbReference>
<evidence type="ECO:0000259" key="12">
    <source>
        <dbReference type="PROSITE" id="PS52004"/>
    </source>
</evidence>
<dbReference type="Pfam" id="PF14765">
    <property type="entry name" value="PS-DH"/>
    <property type="match status" value="1"/>
</dbReference>
<dbReference type="SUPFAM" id="SSF51735">
    <property type="entry name" value="NAD(P)-binding Rossmann-fold domains"/>
    <property type="match status" value="2"/>
</dbReference>
<evidence type="ECO:0000256" key="5">
    <source>
        <dbReference type="ARBA" id="ARBA00022679"/>
    </source>
</evidence>
<dbReference type="InterPro" id="IPR013968">
    <property type="entry name" value="PKS_KR"/>
</dbReference>
<dbReference type="InterPro" id="IPR020845">
    <property type="entry name" value="AMP-binding_CS"/>
</dbReference>
<name>A0A0A2KLM0_PENIT</name>
<dbReference type="InterPro" id="IPR049552">
    <property type="entry name" value="PKS_DH_N"/>
</dbReference>
<accession>A0A0A2KLM0</accession>
<feature type="compositionally biased region" description="Low complexity" evidence="10">
    <location>
        <begin position="2527"/>
        <end position="2562"/>
    </location>
</feature>
<dbReference type="InterPro" id="IPR050091">
    <property type="entry name" value="PKS_NRPS_Biosynth_Enz"/>
</dbReference>
<dbReference type="PROSITE" id="PS00606">
    <property type="entry name" value="KS3_1"/>
    <property type="match status" value="1"/>
</dbReference>
<dbReference type="SUPFAM" id="SSF56801">
    <property type="entry name" value="Acetyl-CoA synthetase-like"/>
    <property type="match status" value="1"/>
</dbReference>
<dbReference type="InterPro" id="IPR042099">
    <property type="entry name" value="ANL_N_sf"/>
</dbReference>
<dbReference type="InterPro" id="IPR049900">
    <property type="entry name" value="PKS_mFAS_DH"/>
</dbReference>
<dbReference type="PROSITE" id="PS52019">
    <property type="entry name" value="PKS_MFAS_DH"/>
    <property type="match status" value="1"/>
</dbReference>
<keyword evidence="2" id="KW-0597">Phosphoprotein</keyword>
<evidence type="ECO:0000259" key="11">
    <source>
        <dbReference type="PROSITE" id="PS50075"/>
    </source>
</evidence>
<dbReference type="SUPFAM" id="SSF52777">
    <property type="entry name" value="CoA-dependent acyltransferases"/>
    <property type="match status" value="2"/>
</dbReference>
<dbReference type="InterPro" id="IPR006162">
    <property type="entry name" value="Ppantetheine_attach_site"/>
</dbReference>
<dbReference type="Pfam" id="PF07993">
    <property type="entry name" value="NAD_binding_4"/>
    <property type="match status" value="1"/>
</dbReference>
<dbReference type="InterPro" id="IPR013120">
    <property type="entry name" value="FAR_NAD-bd"/>
</dbReference>
<dbReference type="SMART" id="SM00826">
    <property type="entry name" value="PKS_DH"/>
    <property type="match status" value="1"/>
</dbReference>
<dbReference type="Pfam" id="PF21089">
    <property type="entry name" value="PKS_DH_N"/>
    <property type="match status" value="1"/>
</dbReference>
<dbReference type="Pfam" id="PF00668">
    <property type="entry name" value="Condensation"/>
    <property type="match status" value="1"/>
</dbReference>
<keyword evidence="4" id="KW-0489">Methyltransferase</keyword>
<dbReference type="InterPro" id="IPR045851">
    <property type="entry name" value="AMP-bd_C_sf"/>
</dbReference>
<dbReference type="CDD" id="cd19532">
    <property type="entry name" value="C_PKS-NRPS"/>
    <property type="match status" value="1"/>
</dbReference>
<keyword evidence="5 14" id="KW-0808">Transferase</keyword>
<dbReference type="PANTHER" id="PTHR43775">
    <property type="entry name" value="FATTY ACID SYNTHASE"/>
    <property type="match status" value="1"/>
</dbReference>
<dbReference type="Pfam" id="PF08242">
    <property type="entry name" value="Methyltransf_12"/>
    <property type="match status" value="1"/>
</dbReference>
<feature type="active site" description="Proton acceptor; for dehydratase activity" evidence="9">
    <location>
        <position position="987"/>
    </location>
</feature>
<dbReference type="InterPro" id="IPR042104">
    <property type="entry name" value="PKS_dehydratase_sf"/>
</dbReference>
<dbReference type="CDD" id="cd05930">
    <property type="entry name" value="A_NRPS"/>
    <property type="match status" value="1"/>
</dbReference>
<dbReference type="SMART" id="SM00823">
    <property type="entry name" value="PKS_PP"/>
    <property type="match status" value="2"/>
</dbReference>
<dbReference type="GO" id="GO:0006633">
    <property type="term" value="P:fatty acid biosynthetic process"/>
    <property type="evidence" value="ECO:0007669"/>
    <property type="project" value="InterPro"/>
</dbReference>
<feature type="region of interest" description="C-terminal hotdog fold" evidence="9">
    <location>
        <begin position="1109"/>
        <end position="1262"/>
    </location>
</feature>
<dbReference type="Pfam" id="PF00698">
    <property type="entry name" value="Acyl_transf_1"/>
    <property type="match status" value="1"/>
</dbReference>
<evidence type="ECO:0000256" key="1">
    <source>
        <dbReference type="ARBA" id="ARBA00022450"/>
    </source>
</evidence>
<feature type="region of interest" description="Disordered" evidence="10">
    <location>
        <begin position="2492"/>
        <end position="2562"/>
    </location>
</feature>
<dbReference type="InterPro" id="IPR014031">
    <property type="entry name" value="Ketoacyl_synth_C"/>
</dbReference>
<dbReference type="Pfam" id="PF23297">
    <property type="entry name" value="ACP_SdgA_C"/>
    <property type="match status" value="1"/>
</dbReference>
<dbReference type="InterPro" id="IPR000873">
    <property type="entry name" value="AMP-dep_synth/lig_dom"/>
</dbReference>
<dbReference type="PROSITE" id="PS50075">
    <property type="entry name" value="CARRIER"/>
    <property type="match status" value="2"/>
</dbReference>
<keyword evidence="1" id="KW-0596">Phosphopantetheine</keyword>
<dbReference type="InterPro" id="IPR032821">
    <property type="entry name" value="PKS_assoc"/>
</dbReference>
<evidence type="ECO:0000256" key="4">
    <source>
        <dbReference type="ARBA" id="ARBA00022603"/>
    </source>
</evidence>
<dbReference type="PROSITE" id="PS52004">
    <property type="entry name" value="KS3_2"/>
    <property type="match status" value="1"/>
</dbReference>
<feature type="domain" description="Ketosynthase family 3 (KS3)" evidence="12">
    <location>
        <begin position="6"/>
        <end position="456"/>
    </location>
</feature>
<dbReference type="GO" id="GO:0031177">
    <property type="term" value="F:phosphopantetheine binding"/>
    <property type="evidence" value="ECO:0007669"/>
    <property type="project" value="InterPro"/>
</dbReference>
<dbReference type="OrthoDB" id="329835at2759"/>
<evidence type="ECO:0000256" key="6">
    <source>
        <dbReference type="ARBA" id="ARBA00022737"/>
    </source>
</evidence>
<dbReference type="InterPro" id="IPR049551">
    <property type="entry name" value="PKS_DH_C"/>
</dbReference>
<feature type="region of interest" description="N-terminal hotdog fold" evidence="9">
    <location>
        <begin position="955"/>
        <end position="1094"/>
    </location>
</feature>
<dbReference type="InterPro" id="IPR013217">
    <property type="entry name" value="Methyltransf_12"/>
</dbReference>
<proteinExistence type="inferred from homology"/>
<dbReference type="InterPro" id="IPR001227">
    <property type="entry name" value="Ac_transferase_dom_sf"/>
</dbReference>
<dbReference type="Gene3D" id="3.40.50.720">
    <property type="entry name" value="NAD(P)-binding Rossmann-like Domain"/>
    <property type="match status" value="2"/>
</dbReference>
<dbReference type="SUPFAM" id="SSF55048">
    <property type="entry name" value="Probable ACP-binding domain of malonyl-CoA ACP transacylase"/>
    <property type="match status" value="1"/>
</dbReference>
<dbReference type="InterPro" id="IPR020806">
    <property type="entry name" value="PKS_PP-bd"/>
</dbReference>
<comment type="similarity">
    <text evidence="8">In the C-terminal section; belongs to the NRP synthetase family.</text>
</comment>
<dbReference type="SUPFAM" id="SSF53335">
    <property type="entry name" value="S-adenosyl-L-methionine-dependent methyltransferases"/>
    <property type="match status" value="1"/>
</dbReference>
<dbReference type="InterPro" id="IPR014043">
    <property type="entry name" value="Acyl_transferase_dom"/>
</dbReference>
<dbReference type="Pfam" id="PF02801">
    <property type="entry name" value="Ketoacyl-synt_C"/>
    <property type="match status" value="1"/>
</dbReference>
<dbReference type="Proteomes" id="UP000030104">
    <property type="component" value="Unassembled WGS sequence"/>
</dbReference>
<dbReference type="InterPro" id="IPR023213">
    <property type="entry name" value="CAT-like_dom_sf"/>
</dbReference>
<feature type="active site" description="Proton donor; for dehydratase activity" evidence="9">
    <location>
        <position position="1169"/>
    </location>
</feature>
<dbReference type="InterPro" id="IPR020807">
    <property type="entry name" value="PKS_DH"/>
</dbReference>
<dbReference type="Gene3D" id="3.30.300.30">
    <property type="match status" value="1"/>
</dbReference>
<dbReference type="SMART" id="SM00825">
    <property type="entry name" value="PKS_KS"/>
    <property type="match status" value="1"/>
</dbReference>